<reference evidence="1 2" key="2">
    <citation type="journal article" date="2018" name="Nature">
        <title>Mutant phenotypes for thousands of bacterial genes of unknown function.</title>
        <authorList>
            <person name="Price M.N."/>
            <person name="Wetmore K.M."/>
            <person name="Waters R.J."/>
            <person name="Callaghan M."/>
            <person name="Ray J."/>
            <person name="Liu H."/>
            <person name="Kuehl J.V."/>
            <person name="Melnyk R.A."/>
            <person name="Lamson J.S."/>
            <person name="Suh Y."/>
            <person name="Carlson H.K."/>
            <person name="Esquivel Z."/>
            <person name="Sadeeshkumar H."/>
            <person name="Chakraborty R."/>
            <person name="Zane G.M."/>
            <person name="Rubin B.E."/>
            <person name="Wall J.D."/>
            <person name="Visel A."/>
            <person name="Bristow J."/>
            <person name="Blow M.J."/>
            <person name="Arkin A.P."/>
            <person name="Deutschbauer A.M."/>
        </authorList>
    </citation>
    <scope>NUCLEOTIDE SEQUENCE [LARGE SCALE GENOMIC DNA]</scope>
    <source>
        <strain evidence="1 2">FW300-N1B4</strain>
    </source>
</reference>
<gene>
    <name evidence="1" type="ORF">A1D17_04190</name>
</gene>
<protein>
    <submittedName>
        <fullName evidence="1">Uncharacterized protein</fullName>
    </submittedName>
</protein>
<proteinExistence type="predicted"/>
<dbReference type="Proteomes" id="UP000076489">
    <property type="component" value="Unassembled WGS sequence"/>
</dbReference>
<organism evidence="1 2">
    <name type="scientific">Pseudomonas fluorescens</name>
    <dbReference type="NCBI Taxonomy" id="294"/>
    <lineage>
        <taxon>Bacteria</taxon>
        <taxon>Pseudomonadati</taxon>
        <taxon>Pseudomonadota</taxon>
        <taxon>Gammaproteobacteria</taxon>
        <taxon>Pseudomonadales</taxon>
        <taxon>Pseudomonadaceae</taxon>
        <taxon>Pseudomonas</taxon>
    </lineage>
</organism>
<reference evidence="2" key="1">
    <citation type="submission" date="2016-03" db="EMBL/GenBank/DDBJ databases">
        <authorList>
            <person name="Ray J."/>
            <person name="Price M."/>
            <person name="Deutschbauer A."/>
        </authorList>
    </citation>
    <scope>NUCLEOTIDE SEQUENCE [LARGE SCALE GENOMIC DNA]</scope>
    <source>
        <strain evidence="2">FW300-N1B4</strain>
    </source>
</reference>
<evidence type="ECO:0000313" key="1">
    <source>
        <dbReference type="EMBL" id="KZN20751.1"/>
    </source>
</evidence>
<name>A0A166QRQ2_PSEFL</name>
<evidence type="ECO:0000313" key="2">
    <source>
        <dbReference type="Proteomes" id="UP000076489"/>
    </source>
</evidence>
<dbReference type="EMBL" id="LUKJ01000002">
    <property type="protein sequence ID" value="KZN20751.1"/>
    <property type="molecule type" value="Genomic_DNA"/>
</dbReference>
<dbReference type="RefSeq" id="WP_063340796.1">
    <property type="nucleotide sequence ID" value="NZ_LUKJ01000002.1"/>
</dbReference>
<comment type="caution">
    <text evidence="1">The sequence shown here is derived from an EMBL/GenBank/DDBJ whole genome shotgun (WGS) entry which is preliminary data.</text>
</comment>
<accession>A0A166QRQ2</accession>
<sequence>MSNEAPRKDSQLFTVTFTAGLPGPFDGPCIFLMVDGSIHSGEVVRKTNTFPAGALRTTNPAGGFHEKFEIPLAKVIGWANAGPRDRVSKAATDVP</sequence>
<dbReference type="AlphaFoldDB" id="A0A166QRQ2"/>